<evidence type="ECO:0000256" key="1">
    <source>
        <dbReference type="SAM" id="Coils"/>
    </source>
</evidence>
<keyword evidence="4" id="KW-1185">Reference proteome</keyword>
<dbReference type="OMA" id="VCICGPY"/>
<name>E9ASK5_LEIMU</name>
<dbReference type="KEGG" id="lmi:LMXM_36_0850"/>
<protein>
    <recommendedName>
        <fullName evidence="5">C2 domain-containing protein</fullName>
    </recommendedName>
</protein>
<dbReference type="RefSeq" id="XP_003874430.1">
    <property type="nucleotide sequence ID" value="XM_003874381.1"/>
</dbReference>
<dbReference type="OrthoDB" id="273824at2759"/>
<reference evidence="3 4" key="1">
    <citation type="journal article" date="2011" name="Genome Res.">
        <title>Chromosome and gene copy number variation allow major structural change between species and strains of Leishmania.</title>
        <authorList>
            <person name="Rogers M.B."/>
            <person name="Hilley J.D."/>
            <person name="Dickens N.J."/>
            <person name="Wilkes J."/>
            <person name="Bates P.A."/>
            <person name="Depledge D.P."/>
            <person name="Harris D."/>
            <person name="Her Y."/>
            <person name="Herzyk P."/>
            <person name="Imamura H."/>
            <person name="Otto T.D."/>
            <person name="Sanders M."/>
            <person name="Seeger K."/>
            <person name="Dujardin J.C."/>
            <person name="Berriman M."/>
            <person name="Smith D.F."/>
            <person name="Hertz-Fowler C."/>
            <person name="Mottram J.C."/>
        </authorList>
    </citation>
    <scope>NUCLEOTIDE SEQUENCE [LARGE SCALE GENOMIC DNA]</scope>
    <source>
        <strain evidence="3 4">MHOM/GT/2001/U1103</strain>
    </source>
</reference>
<sequence>MWSAGVDVGGREVQVRLPPGVYRAAYSVPPTDTDAGTNCASTAEMPPKDVTKTLSDARSRFHQLRDLRRELSGRPLPNTGGLSATAAPAVHASSAFPSTAPPTTTLAQTSLSVTCTPSAASFGLPLDRLSADDPATRSVLRTAAAERALRLQQAENDELKRAMLMQQQETAQMQCLIDRLSSELTEMRETVLRQTATMKSLAAEMERRDAYHLIKEKRSSQAAALAVATANASSGTLSSQSSLSHQHRLEQQVEQLTKEKAELQQQVSHAGKLRSTPAIEVIDKDDDAMAEGSGANRWISSARVELQRLVQALGAILRAGASPLAHFGADSEPVYELELSCVTRQAPLRTHRIPDDDAPAPGNVNSVVCICGPYNMRDVVLRVQTARENAGSLLRRSHRLEEVPVQSQRSCVLYAMRDTCSVVRICLYEGVAKTEVDTGESCSTESPAPAATATVAVQTLIATALASSRDLETMHAIYNVHTVHLADDKGTLRDTVTFRVRVTEVQHRRYSGYRGINCSDNDLDGRRRASPFPSPGALDPGGVRVRERSATPLSSADAGSAEAESVTKSLHRGQSRGPMLSPSRNDEATPIKGQRLFAHSSLPCSTTPPAATDDANSRGSPVDANGILEQVEPQTKPLPALLTPSEDSKKAVTRAAAPISASESKTRATLDGANESQITDDLASAAAKTTALLPLHDTPVPMSPRVAVSSDPPSTVGVHPTPSAPSLSWPPPPPMAVVPTPPPSSIPTATPPAAAACAMRIRIKEVRSLHEDCDDDVVENMLEHCSLQVVVRVDGEPVFTAPTRRDASHAVWSAEEGSFTHTLSSGQEVHFEVLHGDKTRGRAVLPVSEILNVSGEKDLTLFSVSGGRPCGLLTMAFEGSV</sequence>
<accession>E9ASK5</accession>
<evidence type="ECO:0008006" key="5">
    <source>
        <dbReference type="Google" id="ProtNLM"/>
    </source>
</evidence>
<feature type="coiled-coil region" evidence="1">
    <location>
        <begin position="142"/>
        <end position="169"/>
    </location>
</feature>
<dbReference type="AlphaFoldDB" id="E9ASK5"/>
<feature type="compositionally biased region" description="Low complexity" evidence="2">
    <location>
        <begin position="554"/>
        <end position="564"/>
    </location>
</feature>
<evidence type="ECO:0000313" key="3">
    <source>
        <dbReference type="EMBL" id="CBZ25928.1"/>
    </source>
</evidence>
<dbReference type="VEuPathDB" id="TriTrypDB:LmxM.36.0850"/>
<feature type="region of interest" description="Disordered" evidence="2">
    <location>
        <begin position="600"/>
        <end position="619"/>
    </location>
</feature>
<organism evidence="3 4">
    <name type="scientific">Leishmania mexicana (strain MHOM/GT/2001/U1103)</name>
    <dbReference type="NCBI Taxonomy" id="929439"/>
    <lineage>
        <taxon>Eukaryota</taxon>
        <taxon>Discoba</taxon>
        <taxon>Euglenozoa</taxon>
        <taxon>Kinetoplastea</taxon>
        <taxon>Metakinetoplastina</taxon>
        <taxon>Trypanosomatida</taxon>
        <taxon>Trypanosomatidae</taxon>
        <taxon>Leishmaniinae</taxon>
        <taxon>Leishmania</taxon>
    </lineage>
</organism>
<evidence type="ECO:0000313" key="4">
    <source>
        <dbReference type="Proteomes" id="UP000007259"/>
    </source>
</evidence>
<dbReference type="CDD" id="cd00030">
    <property type="entry name" value="C2"/>
    <property type="match status" value="1"/>
</dbReference>
<dbReference type="PhylomeDB" id="E9ASK5"/>
<keyword evidence="1" id="KW-0175">Coiled coil</keyword>
<dbReference type="EMBL" id="FR799573">
    <property type="protein sequence ID" value="CBZ25928.1"/>
    <property type="molecule type" value="Genomic_DNA"/>
</dbReference>
<feature type="region of interest" description="Disordered" evidence="2">
    <location>
        <begin position="705"/>
        <end position="728"/>
    </location>
</feature>
<dbReference type="GeneID" id="13448221"/>
<proteinExistence type="predicted"/>
<feature type="region of interest" description="Disordered" evidence="2">
    <location>
        <begin position="516"/>
        <end position="588"/>
    </location>
</feature>
<dbReference type="Proteomes" id="UP000007259">
    <property type="component" value="Chromosome 20"/>
</dbReference>
<evidence type="ECO:0000256" key="2">
    <source>
        <dbReference type="SAM" id="MobiDB-lite"/>
    </source>
</evidence>
<gene>
    <name evidence="3" type="ORF">LMXM_36_0850</name>
</gene>
<feature type="coiled-coil region" evidence="1">
    <location>
        <begin position="246"/>
        <end position="273"/>
    </location>
</feature>